<feature type="coiled-coil region" evidence="2">
    <location>
        <begin position="353"/>
        <end position="387"/>
    </location>
</feature>
<dbReference type="Gene3D" id="2.20.200.10">
    <property type="entry name" value="Outer membrane efflux proteins (OEP)"/>
    <property type="match status" value="1"/>
</dbReference>
<comment type="similarity">
    <text evidence="1">Belongs to the outer membrane factor (OMF) (TC 1.B.17) family.</text>
</comment>
<dbReference type="InterPro" id="IPR003423">
    <property type="entry name" value="OMP_efflux"/>
</dbReference>
<keyword evidence="4" id="KW-1185">Reference proteome</keyword>
<evidence type="ECO:0000313" key="3">
    <source>
        <dbReference type="EMBL" id="PSM52652.1"/>
    </source>
</evidence>
<dbReference type="EMBL" id="PDHH01000002">
    <property type="protein sequence ID" value="PSM52652.1"/>
    <property type="molecule type" value="Genomic_DNA"/>
</dbReference>
<dbReference type="SUPFAM" id="SSF56954">
    <property type="entry name" value="Outer membrane efflux proteins (OEP)"/>
    <property type="match status" value="1"/>
</dbReference>
<evidence type="ECO:0000256" key="2">
    <source>
        <dbReference type="SAM" id="Coils"/>
    </source>
</evidence>
<comment type="caution">
    <text evidence="3">The sequence shown here is derived from an EMBL/GenBank/DDBJ whole genome shotgun (WGS) entry which is preliminary data.</text>
</comment>
<dbReference type="Pfam" id="PF02321">
    <property type="entry name" value="OEP"/>
    <property type="match status" value="2"/>
</dbReference>
<dbReference type="InterPro" id="IPR010131">
    <property type="entry name" value="MdtP/NodT-like"/>
</dbReference>
<sequence>MRIYILAILTIFLVGCAPKSGIDNYEVIYKFEDVNQSYEVKKEWYKLYHQNYLNSLVDRALSKNQDMLIASLNTMQAYARVGIIEADKFPTFIANYQIDTSRNLNTNNSSWQDRYGANLSASYEIDLFRKIEDSISALKWQTIATKFDKDSLELSIMNSVVSAYFKELFLNSSLRLLNENLNNYKKLYNLANLKFKNGKASLDSPLEAKKAILSLESKILSYQKDRLSNQEFLKNLLFMGKDENLNIPNILLEDVNLVGVDLEIPYYALTYRPDLNALIASINSSFYNYLTSKKAFYPSITIGSTLSSNEDDIKHSFDLIDLSANLRINLPFLNYKRLKGQLKVDELEFEKRVVNYQKKLLEITNELDRLNSEHKVITNELKNSENIAKNNYKLSNLYHKRYINGKYELKDYIESKNSYINSKISILEQKYMLINNEIAIYKTLSGKYENRQL</sequence>
<dbReference type="Proteomes" id="UP000240535">
    <property type="component" value="Unassembled WGS sequence"/>
</dbReference>
<evidence type="ECO:0008006" key="5">
    <source>
        <dbReference type="Google" id="ProtNLM"/>
    </source>
</evidence>
<reference evidence="4" key="1">
    <citation type="submission" date="2017-10" db="EMBL/GenBank/DDBJ databases">
        <title>Campylobacter species from seals.</title>
        <authorList>
            <person name="Gilbert M.J."/>
            <person name="Zomer A.L."/>
            <person name="Timmerman A.J."/>
            <person name="Duim B."/>
            <person name="Wagenaar J.A."/>
        </authorList>
    </citation>
    <scope>NUCLEOTIDE SEQUENCE [LARGE SCALE GENOMIC DNA]</scope>
    <source>
        <strain evidence="4">17S00004-5</strain>
    </source>
</reference>
<keyword evidence="2" id="KW-0175">Coiled coil</keyword>
<evidence type="ECO:0000313" key="4">
    <source>
        <dbReference type="Proteomes" id="UP000240535"/>
    </source>
</evidence>
<dbReference type="GO" id="GO:0015562">
    <property type="term" value="F:efflux transmembrane transporter activity"/>
    <property type="evidence" value="ECO:0007669"/>
    <property type="project" value="InterPro"/>
</dbReference>
<gene>
    <name evidence="3" type="ORF">CQ405_02665</name>
</gene>
<dbReference type="AlphaFoldDB" id="A0A2P8R2D4"/>
<name>A0A2P8R2D4_9BACT</name>
<accession>A0A2P8R2D4</accession>
<dbReference type="PANTHER" id="PTHR30203:SF32">
    <property type="entry name" value="CATION EFFLUX SYSTEM PROTEIN CUSC"/>
    <property type="match status" value="1"/>
</dbReference>
<protein>
    <recommendedName>
        <fullName evidence="5">TolC family protein</fullName>
    </recommendedName>
</protein>
<dbReference type="OrthoDB" id="9770517at2"/>
<dbReference type="RefSeq" id="WP_106870356.1">
    <property type="nucleotide sequence ID" value="NZ_CP053841.1"/>
</dbReference>
<organism evidence="3 4">
    <name type="scientific">Campylobacter blaseri</name>
    <dbReference type="NCBI Taxonomy" id="2042961"/>
    <lineage>
        <taxon>Bacteria</taxon>
        <taxon>Pseudomonadati</taxon>
        <taxon>Campylobacterota</taxon>
        <taxon>Epsilonproteobacteria</taxon>
        <taxon>Campylobacterales</taxon>
        <taxon>Campylobacteraceae</taxon>
        <taxon>Campylobacter</taxon>
    </lineage>
</organism>
<dbReference type="PANTHER" id="PTHR30203">
    <property type="entry name" value="OUTER MEMBRANE CATION EFFLUX PROTEIN"/>
    <property type="match status" value="1"/>
</dbReference>
<dbReference type="PROSITE" id="PS51257">
    <property type="entry name" value="PROKAR_LIPOPROTEIN"/>
    <property type="match status" value="1"/>
</dbReference>
<proteinExistence type="inferred from homology"/>
<dbReference type="Gene3D" id="1.20.1600.10">
    <property type="entry name" value="Outer membrane efflux proteins (OEP)"/>
    <property type="match status" value="1"/>
</dbReference>
<evidence type="ECO:0000256" key="1">
    <source>
        <dbReference type="ARBA" id="ARBA00007613"/>
    </source>
</evidence>